<dbReference type="InterPro" id="IPR010298">
    <property type="entry name" value="YacP-like"/>
</dbReference>
<dbReference type="EMBL" id="JAMDLZ010000007">
    <property type="protein sequence ID" value="MCY9546249.1"/>
    <property type="molecule type" value="Genomic_DNA"/>
</dbReference>
<reference evidence="2 4" key="3">
    <citation type="submission" date="2022-05" db="EMBL/GenBank/DDBJ databases">
        <title>Genome Sequencing of Bee-Associated Microbes.</title>
        <authorList>
            <person name="Dunlap C."/>
        </authorList>
    </citation>
    <scope>NUCLEOTIDE SEQUENCE [LARGE SCALE GENOMIC DNA]</scope>
    <source>
        <strain evidence="2 4">NRRL BD-083</strain>
    </source>
</reference>
<evidence type="ECO:0000313" key="4">
    <source>
        <dbReference type="Proteomes" id="UP001527052"/>
    </source>
</evidence>
<dbReference type="PANTHER" id="PTHR34547">
    <property type="entry name" value="YACP-LIKE NYN DOMAIN PROTEIN"/>
    <property type="match status" value="1"/>
</dbReference>
<sequence length="170" mass="19734">MKNILLVDGYNMIGAWKELRPLRDTNFEDARRRLIELMAEYKAAIGWRVIIVFDAHLVPGVEQTYLENDVEVIYTRKNETADERIEKMTHELKARNVQIHVATSDMAEQNVIFGNGALRKSARELEIDMGIIQHKISHDVKRKQDSRPPSRIALKPDVALAFEKWRRGLK</sequence>
<dbReference type="GeneID" id="96596867"/>
<dbReference type="PANTHER" id="PTHR34547:SF1">
    <property type="entry name" value="YACP-LIKE NYN DOMAIN PROTEIN"/>
    <property type="match status" value="1"/>
</dbReference>
<organism evidence="1 3">
    <name type="scientific">Lysinibacillus xylanilyticus</name>
    <dbReference type="NCBI Taxonomy" id="582475"/>
    <lineage>
        <taxon>Bacteria</taxon>
        <taxon>Bacillati</taxon>
        <taxon>Bacillota</taxon>
        <taxon>Bacilli</taxon>
        <taxon>Bacillales</taxon>
        <taxon>Bacillaceae</taxon>
        <taxon>Lysinibacillus</taxon>
    </lineage>
</organism>
<dbReference type="EMBL" id="LFXJ01000002">
    <property type="protein sequence ID" value="KMY33987.1"/>
    <property type="molecule type" value="Genomic_DNA"/>
</dbReference>
<dbReference type="Proteomes" id="UP000037326">
    <property type="component" value="Unassembled WGS sequence"/>
</dbReference>
<dbReference type="OrthoDB" id="9792160at2"/>
<evidence type="ECO:0000313" key="1">
    <source>
        <dbReference type="EMBL" id="KMY33987.1"/>
    </source>
</evidence>
<dbReference type="Pfam" id="PF05991">
    <property type="entry name" value="NYN_YacP"/>
    <property type="match status" value="1"/>
</dbReference>
<gene>
    <name evidence="1" type="ORF">ACZ11_00845</name>
    <name evidence="2" type="ORF">M5W82_04740</name>
</gene>
<reference evidence="3" key="2">
    <citation type="submission" date="2015-07" db="EMBL/GenBank/DDBJ databases">
        <authorList>
            <consortium name="Consortium for Microbial Forensics and Genomics (microFORGE)"/>
            <person name="Knight B.M."/>
            <person name="Roberts D.P."/>
            <person name="Lin D."/>
            <person name="Hari K."/>
            <person name="Fletcher J."/>
            <person name="Melcher U."/>
            <person name="Blagden T."/>
            <person name="Winegar R.A."/>
        </authorList>
    </citation>
    <scope>NUCLEOTIDE SEQUENCE [LARGE SCALE GENOMIC DNA]</scope>
    <source>
        <strain evidence="3">DSM 23493</strain>
    </source>
</reference>
<protein>
    <submittedName>
        <fullName evidence="2">NYN domain-containing protein</fullName>
    </submittedName>
</protein>
<dbReference type="PATRIC" id="fig|582475.4.peg.3722"/>
<proteinExistence type="predicted"/>
<accession>A0A0K9FII3</accession>
<dbReference type="AlphaFoldDB" id="A0A0K9FII3"/>
<comment type="caution">
    <text evidence="1">The sequence shown here is derived from an EMBL/GenBank/DDBJ whole genome shotgun (WGS) entry which is preliminary data.</text>
</comment>
<name>A0A0K9FII3_9BACI</name>
<dbReference type="Proteomes" id="UP001527052">
    <property type="component" value="Unassembled WGS sequence"/>
</dbReference>
<reference evidence="1" key="1">
    <citation type="submission" date="2015-07" db="EMBL/GenBank/DDBJ databases">
        <title>MeaNS - Measles Nucleotide Surveillance Program.</title>
        <authorList>
            <person name="Tran T."/>
            <person name="Druce J."/>
        </authorList>
    </citation>
    <scope>NUCLEOTIDE SEQUENCE</scope>
    <source>
        <strain evidence="1">DSM 23493</strain>
    </source>
</reference>
<evidence type="ECO:0000313" key="2">
    <source>
        <dbReference type="EMBL" id="MCY9546249.1"/>
    </source>
</evidence>
<dbReference type="RefSeq" id="WP_049663470.1">
    <property type="nucleotide sequence ID" value="NZ_JAMDLZ010000007.1"/>
</dbReference>
<keyword evidence="4" id="KW-1185">Reference proteome</keyword>
<evidence type="ECO:0000313" key="3">
    <source>
        <dbReference type="Proteomes" id="UP000037326"/>
    </source>
</evidence>
<dbReference type="CDD" id="cd10912">
    <property type="entry name" value="PIN_YacP-like"/>
    <property type="match status" value="1"/>
</dbReference>